<sequence length="1123" mass="125585">MSQPFRDATNKTPTSMMRNLSIRRNSASAGRKYSSHTTTSNQQCYGIGGPPKNKGLRRRDVTPSRAYVGGGLCPGGGDRYVAMRKSEQDLELASYLMAQPSDSTFNTSNSAPSSPQKNYEQEQMKRMMRVKSAGNLTDAGEEDRILCYKKNMAPLPAVGHLNQAKVLYSTCVQPTSAVKKSTRHIPQHPERVLDAPELKDDYYMNIIDWSSCGVVAVALSCTLYLWNADSGEIQASSVVDDSFLQVLFELDETNEMNLITSVKWSLDGSYLAVGFKDGSLKLYDPQRVPPPNGKLELRTMKPPRQSRNGVLGWRGAVVSAGYQSGQIIHHDVRIANHITGIWEGHDREVVGLHWSHNQTKLASGSGDNTVRVWEDSRLGSSSSESLFILDEHVGSVRAVQFCNFKSSLLATGGGMQCKTIKLWNVNNGQLLKSIDTGSAVNGIIFNSDYKEMMSAHACGKLVIWKHPNYTEIAKLSGHTPERAISIVQSPCGQFVMTAGGDEALRTWHPFKLNGPAREANLGSIEFLSVWETTVVVRKPANYKDSSVTHNMQAVLESACEKGRMKEREHFSLCKSGEAVGSDAADSTVNFSTSFAEIRDAKLQEKIEFVQAIARRQDVIFGDGINYSTRLKEEAWREVAKEVERMGLKSFAGKTWTRLRDHDWQYVRRHALARCESNHRPSGKLGELDRLVLTLITNSNARFSTDFSNEKPAYDVVCDGLDLLNDSHETKQEAFLSEGTKGLSCCSDESSHSQVGGRLSDQSSSSQPVDYPGTSDVHFRNIKDEKDDFCTLRPQRDVFSDSFVSSLPERNSRIRAHCSTQTLSDAINRADPVNYCSVKRPRITEQSSVDDNIASGDSEFLRRRQQLELRRMELENEKLEREIQNLVNQDRRAKDMHNIELRRARFQLVMMGADLLQEPQRDDDSLLLTKLFEMEAVQTNADWSFLNKKPFGFMMSMQTLLSLFIVLLVTFAPFVFEGVGFVRACAFILFVTSLIYNLFHVMGWNRRVLHMPGGINLFVPCTLWVFIMSAIFFILFSFGTLICLVGFFDSFRFTVLLIITYFFLSLACAADAFICLRLGVLLFRAAPNSQILALTTVLIDGDKTSRMESAAPQFTPATSPTNPV</sequence>
<evidence type="ECO:0000259" key="11">
    <source>
        <dbReference type="Pfam" id="PF24807"/>
    </source>
</evidence>
<dbReference type="PROSITE" id="PS50294">
    <property type="entry name" value="WD_REPEATS_REGION"/>
    <property type="match status" value="1"/>
</dbReference>
<keyword evidence="4" id="KW-0677">Repeat</keyword>
<feature type="repeat" description="WD" evidence="7">
    <location>
        <begin position="342"/>
        <end position="374"/>
    </location>
</feature>
<keyword evidence="10" id="KW-0812">Transmembrane</keyword>
<protein>
    <submittedName>
        <fullName evidence="12">WD domain G-beta repeat protein</fullName>
    </submittedName>
</protein>
<keyword evidence="10" id="KW-0472">Membrane</keyword>
<dbReference type="InterPro" id="IPR015943">
    <property type="entry name" value="WD40/YVTN_repeat-like_dom_sf"/>
</dbReference>
<dbReference type="GO" id="GO:0010997">
    <property type="term" value="F:anaphase-promoting complex binding"/>
    <property type="evidence" value="ECO:0007669"/>
    <property type="project" value="InterPro"/>
</dbReference>
<dbReference type="InterPro" id="IPR033010">
    <property type="entry name" value="Cdc20/Fizzy"/>
</dbReference>
<feature type="region of interest" description="Disordered" evidence="9">
    <location>
        <begin position="740"/>
        <end position="776"/>
    </location>
</feature>
<feature type="transmembrane region" description="Helical" evidence="10">
    <location>
        <begin position="1052"/>
        <end position="1075"/>
    </location>
</feature>
<reference evidence="12 13" key="1">
    <citation type="submission" date="2019-10" db="EMBL/GenBank/DDBJ databases">
        <title>Assembly and Annotation for the nematode Trichostrongylus colubriformis.</title>
        <authorList>
            <person name="Martin J."/>
        </authorList>
    </citation>
    <scope>NUCLEOTIDE SEQUENCE [LARGE SCALE GENOMIC DNA]</scope>
    <source>
        <strain evidence="12">G859</strain>
        <tissue evidence="12">Whole worm</tissue>
    </source>
</reference>
<evidence type="ECO:0000256" key="10">
    <source>
        <dbReference type="SAM" id="Phobius"/>
    </source>
</evidence>
<feature type="repeat" description="WD" evidence="7">
    <location>
        <begin position="252"/>
        <end position="284"/>
    </location>
</feature>
<evidence type="ECO:0000256" key="3">
    <source>
        <dbReference type="ARBA" id="ARBA00022618"/>
    </source>
</evidence>
<evidence type="ECO:0000256" key="6">
    <source>
        <dbReference type="ARBA" id="ARBA00023306"/>
    </source>
</evidence>
<dbReference type="Proteomes" id="UP001331761">
    <property type="component" value="Unassembled WGS sequence"/>
</dbReference>
<dbReference type="InterPro" id="IPR001680">
    <property type="entry name" value="WD40_rpt"/>
</dbReference>
<evidence type="ECO:0000256" key="9">
    <source>
        <dbReference type="SAM" id="MobiDB-lite"/>
    </source>
</evidence>
<feature type="transmembrane region" description="Helical" evidence="10">
    <location>
        <begin position="980"/>
        <end position="1001"/>
    </location>
</feature>
<dbReference type="PANTHER" id="PTHR19918">
    <property type="entry name" value="CELL DIVISION CYCLE 20 CDC20 FIZZY -RELATED"/>
    <property type="match status" value="1"/>
</dbReference>
<organism evidence="12 13">
    <name type="scientific">Trichostrongylus colubriformis</name>
    <name type="common">Black scour worm</name>
    <dbReference type="NCBI Taxonomy" id="6319"/>
    <lineage>
        <taxon>Eukaryota</taxon>
        <taxon>Metazoa</taxon>
        <taxon>Ecdysozoa</taxon>
        <taxon>Nematoda</taxon>
        <taxon>Chromadorea</taxon>
        <taxon>Rhabditida</taxon>
        <taxon>Rhabditina</taxon>
        <taxon>Rhabditomorpha</taxon>
        <taxon>Strongyloidea</taxon>
        <taxon>Trichostrongylidae</taxon>
        <taxon>Trichostrongylus</taxon>
    </lineage>
</organism>
<dbReference type="GO" id="GO:1990757">
    <property type="term" value="F:ubiquitin ligase activator activity"/>
    <property type="evidence" value="ECO:0007669"/>
    <property type="project" value="TreeGrafter"/>
</dbReference>
<dbReference type="SMART" id="SM00320">
    <property type="entry name" value="WD40"/>
    <property type="match status" value="6"/>
</dbReference>
<feature type="coiled-coil region" evidence="8">
    <location>
        <begin position="856"/>
        <end position="895"/>
    </location>
</feature>
<accession>A0AAN8IAL2</accession>
<dbReference type="PANTHER" id="PTHR19918:SF8">
    <property type="entry name" value="FI02843P"/>
    <property type="match status" value="1"/>
</dbReference>
<comment type="caution">
    <text evidence="12">The sequence shown here is derived from an EMBL/GenBank/DDBJ whole genome shotgun (WGS) entry which is preliminary data.</text>
</comment>
<evidence type="ECO:0000256" key="1">
    <source>
        <dbReference type="ARBA" id="ARBA00006445"/>
    </source>
</evidence>
<keyword evidence="13" id="KW-1185">Reference proteome</keyword>
<feature type="region of interest" description="Disordered" evidence="9">
    <location>
        <begin position="101"/>
        <end position="121"/>
    </location>
</feature>
<dbReference type="InterPro" id="IPR036322">
    <property type="entry name" value="WD40_repeat_dom_sf"/>
</dbReference>
<feature type="domain" description="CDC20/Fizzy WD40" evidence="11">
    <location>
        <begin position="193"/>
        <end position="507"/>
    </location>
</feature>
<dbReference type="SUPFAM" id="SSF50978">
    <property type="entry name" value="WD40 repeat-like"/>
    <property type="match status" value="1"/>
</dbReference>
<evidence type="ECO:0000256" key="5">
    <source>
        <dbReference type="ARBA" id="ARBA00022776"/>
    </source>
</evidence>
<keyword evidence="5" id="KW-0498">Mitosis</keyword>
<keyword evidence="8" id="KW-0175">Coiled coil</keyword>
<evidence type="ECO:0000256" key="4">
    <source>
        <dbReference type="ARBA" id="ARBA00022737"/>
    </source>
</evidence>
<gene>
    <name evidence="12" type="ORF">GCK32_004387</name>
</gene>
<keyword evidence="2 7" id="KW-0853">WD repeat</keyword>
<keyword evidence="10" id="KW-1133">Transmembrane helix</keyword>
<dbReference type="GO" id="GO:1905786">
    <property type="term" value="P:positive regulation of anaphase-promoting complex-dependent catabolic process"/>
    <property type="evidence" value="ECO:0007669"/>
    <property type="project" value="TreeGrafter"/>
</dbReference>
<dbReference type="GO" id="GO:0005680">
    <property type="term" value="C:anaphase-promoting complex"/>
    <property type="evidence" value="ECO:0007669"/>
    <property type="project" value="TreeGrafter"/>
</dbReference>
<proteinExistence type="inferred from homology"/>
<feature type="compositionally biased region" description="Polar residues" evidence="9">
    <location>
        <begin position="101"/>
        <end position="118"/>
    </location>
</feature>
<dbReference type="InterPro" id="IPR056150">
    <property type="entry name" value="WD40_CDC20-Fz"/>
</dbReference>
<dbReference type="AlphaFoldDB" id="A0AAN8IAL2"/>
<dbReference type="EMBL" id="WIXE01024585">
    <property type="protein sequence ID" value="KAK5965476.1"/>
    <property type="molecule type" value="Genomic_DNA"/>
</dbReference>
<dbReference type="PROSITE" id="PS50082">
    <property type="entry name" value="WD_REPEATS_2"/>
    <property type="match status" value="2"/>
</dbReference>
<keyword evidence="6" id="KW-0131">Cell cycle</keyword>
<comment type="similarity">
    <text evidence="1">Belongs to the WD repeat CDC20/Fizzy family.</text>
</comment>
<evidence type="ECO:0000313" key="12">
    <source>
        <dbReference type="EMBL" id="KAK5965476.1"/>
    </source>
</evidence>
<dbReference type="Gene3D" id="2.130.10.10">
    <property type="entry name" value="YVTN repeat-like/Quinoprotein amine dehydrogenase"/>
    <property type="match status" value="1"/>
</dbReference>
<feature type="transmembrane region" description="Helical" evidence="10">
    <location>
        <begin position="1022"/>
        <end position="1046"/>
    </location>
</feature>
<evidence type="ECO:0000313" key="13">
    <source>
        <dbReference type="Proteomes" id="UP001331761"/>
    </source>
</evidence>
<name>A0AAN8IAL2_TRICO</name>
<evidence type="ECO:0000256" key="7">
    <source>
        <dbReference type="PROSITE-ProRule" id="PRU00221"/>
    </source>
</evidence>
<dbReference type="Pfam" id="PF24807">
    <property type="entry name" value="WD40_CDC20-Fz"/>
    <property type="match status" value="1"/>
</dbReference>
<feature type="compositionally biased region" description="Polar residues" evidence="9">
    <location>
        <begin position="35"/>
        <end position="44"/>
    </location>
</feature>
<feature type="region of interest" description="Disordered" evidence="9">
    <location>
        <begin position="25"/>
        <end position="60"/>
    </location>
</feature>
<keyword evidence="3" id="KW-0132">Cell division</keyword>
<dbReference type="GO" id="GO:0031145">
    <property type="term" value="P:anaphase-promoting complex-dependent catabolic process"/>
    <property type="evidence" value="ECO:0007669"/>
    <property type="project" value="TreeGrafter"/>
</dbReference>
<evidence type="ECO:0000256" key="2">
    <source>
        <dbReference type="ARBA" id="ARBA00022574"/>
    </source>
</evidence>
<dbReference type="GO" id="GO:0051301">
    <property type="term" value="P:cell division"/>
    <property type="evidence" value="ECO:0007669"/>
    <property type="project" value="UniProtKB-KW"/>
</dbReference>
<feature type="transmembrane region" description="Helical" evidence="10">
    <location>
        <begin position="952"/>
        <end position="974"/>
    </location>
</feature>
<evidence type="ECO:0000256" key="8">
    <source>
        <dbReference type="SAM" id="Coils"/>
    </source>
</evidence>